<dbReference type="Gene3D" id="1.20.58.320">
    <property type="entry name" value="TPR-like"/>
    <property type="match status" value="1"/>
</dbReference>
<evidence type="ECO:0000313" key="2">
    <source>
        <dbReference type="Proteomes" id="UP000001364"/>
    </source>
</evidence>
<accession>A0A0H3CA39</accession>
<dbReference type="SUPFAM" id="SSF48452">
    <property type="entry name" value="TPR-like"/>
    <property type="match status" value="1"/>
</dbReference>
<keyword evidence="2" id="KW-1185">Reference proteome</keyword>
<dbReference type="InterPro" id="IPR011990">
    <property type="entry name" value="TPR-like_helical_dom_sf"/>
</dbReference>
<dbReference type="PATRIC" id="fig|565050.3.peg.2160"/>
<dbReference type="EMBL" id="CP001340">
    <property type="protein sequence ID" value="ACL95671.1"/>
    <property type="molecule type" value="Genomic_DNA"/>
</dbReference>
<dbReference type="AlphaFoldDB" id="A0A0H3CA39"/>
<evidence type="ECO:0000313" key="1">
    <source>
        <dbReference type="EMBL" id="ACL95671.1"/>
    </source>
</evidence>
<proteinExistence type="predicted"/>
<dbReference type="RefSeq" id="YP_002517579.1">
    <property type="nucleotide sequence ID" value="NC_011916.1"/>
</dbReference>
<dbReference type="Gene3D" id="1.25.40.10">
    <property type="entry name" value="Tetratricopeptide repeat domain"/>
    <property type="match status" value="1"/>
</dbReference>
<gene>
    <name evidence="1" type="ordered locus">CCNA_02206</name>
</gene>
<dbReference type="SMR" id="A0A0H3CA39"/>
<evidence type="ECO:0008006" key="3">
    <source>
        <dbReference type="Google" id="ProtNLM"/>
    </source>
</evidence>
<dbReference type="GeneID" id="7333457"/>
<dbReference type="PhylomeDB" id="A0A0H3CA39"/>
<dbReference type="Proteomes" id="UP000001364">
    <property type="component" value="Chromosome"/>
</dbReference>
<organism evidence="1 2">
    <name type="scientific">Caulobacter vibrioides (strain NA1000 / CB15N)</name>
    <name type="common">Caulobacter crescentus</name>
    <dbReference type="NCBI Taxonomy" id="565050"/>
    <lineage>
        <taxon>Bacteria</taxon>
        <taxon>Pseudomonadati</taxon>
        <taxon>Pseudomonadota</taxon>
        <taxon>Alphaproteobacteria</taxon>
        <taxon>Caulobacterales</taxon>
        <taxon>Caulobacteraceae</taxon>
        <taxon>Caulobacter</taxon>
    </lineage>
</organism>
<reference evidence="1 2" key="1">
    <citation type="journal article" date="2010" name="J. Bacteriol.">
        <title>The genetic basis of laboratory adaptation in Caulobacter crescentus.</title>
        <authorList>
            <person name="Marks M.E."/>
            <person name="Castro-Rojas C.M."/>
            <person name="Teiling C."/>
            <person name="Du L."/>
            <person name="Kapatral V."/>
            <person name="Walunas T.L."/>
            <person name="Crosson S."/>
        </authorList>
    </citation>
    <scope>NUCLEOTIDE SEQUENCE [LARGE SCALE GENOMIC DNA]</scope>
    <source>
        <strain evidence="2">NA1000 / CB15N</strain>
    </source>
</reference>
<dbReference type="RefSeq" id="WP_010919983.1">
    <property type="nucleotide sequence ID" value="NC_011916.1"/>
</dbReference>
<dbReference type="KEGG" id="ccs:CCNA_02206"/>
<sequence>MMSAHPNDVVGFWRKAGPRKWFAKDQAFDAAIALKFEQTHYRASMRKYDAWNQTPEGALALQILLDQFPRNMYRGTPHAFATDPLARMFAREAIAAGHDQDPSIPLELRRFFYLPFEHSESLVDQEFSVQLFATLQADTGDEESMKYALVHRDVIARFGRFPHRNPGLGRETTEAEQEFLDEGGFAG</sequence>
<dbReference type="HOGENOM" id="CLU_065010_2_0_5"/>
<protein>
    <recommendedName>
        <fullName evidence="3">DUF924 domain-containing protein</fullName>
    </recommendedName>
</protein>
<dbReference type="OrthoDB" id="7593450at2"/>
<dbReference type="Pfam" id="PF06041">
    <property type="entry name" value="DUF924"/>
    <property type="match status" value="1"/>
</dbReference>
<dbReference type="InterPro" id="IPR010323">
    <property type="entry name" value="DUF924"/>
</dbReference>
<name>A0A0H3CA39_CAUVN</name>